<gene>
    <name evidence="7" type="ORF">EHS24_008672</name>
</gene>
<dbReference type="STRING" id="105984.A0A427XQZ0"/>
<dbReference type="CDD" id="cd12355">
    <property type="entry name" value="RRM_RBM18"/>
    <property type="match status" value="1"/>
</dbReference>
<accession>A0A427XQZ0</accession>
<keyword evidence="8" id="KW-1185">Reference proteome</keyword>
<feature type="compositionally biased region" description="Basic and acidic residues" evidence="5">
    <location>
        <begin position="242"/>
        <end position="253"/>
    </location>
</feature>
<evidence type="ECO:0000256" key="4">
    <source>
        <dbReference type="PROSITE-ProRule" id="PRU00176"/>
    </source>
</evidence>
<organism evidence="7 8">
    <name type="scientific">Apiotrichum porosum</name>
    <dbReference type="NCBI Taxonomy" id="105984"/>
    <lineage>
        <taxon>Eukaryota</taxon>
        <taxon>Fungi</taxon>
        <taxon>Dikarya</taxon>
        <taxon>Basidiomycota</taxon>
        <taxon>Agaricomycotina</taxon>
        <taxon>Tremellomycetes</taxon>
        <taxon>Trichosporonales</taxon>
        <taxon>Trichosporonaceae</taxon>
        <taxon>Apiotrichum</taxon>
    </lineage>
</organism>
<dbReference type="InterPro" id="IPR012677">
    <property type="entry name" value="Nucleotide-bd_a/b_plait_sf"/>
</dbReference>
<comment type="caution">
    <text evidence="7">The sequence shown here is derived from an EMBL/GenBank/DDBJ whole genome shotgun (WGS) entry which is preliminary data.</text>
</comment>
<dbReference type="InterPro" id="IPR039157">
    <property type="entry name" value="RBM18_RRM"/>
</dbReference>
<dbReference type="PANTHER" id="PTHR48027">
    <property type="entry name" value="HETEROGENEOUS NUCLEAR RIBONUCLEOPROTEIN 87F-RELATED"/>
    <property type="match status" value="1"/>
</dbReference>
<evidence type="ECO:0000256" key="5">
    <source>
        <dbReference type="SAM" id="MobiDB-lite"/>
    </source>
</evidence>
<name>A0A427XQZ0_9TREE</name>
<proteinExistence type="predicted"/>
<dbReference type="SMART" id="SM00360">
    <property type="entry name" value="RRM"/>
    <property type="match status" value="1"/>
</dbReference>
<evidence type="ECO:0000259" key="6">
    <source>
        <dbReference type="PROSITE" id="PS50102"/>
    </source>
</evidence>
<evidence type="ECO:0000313" key="7">
    <source>
        <dbReference type="EMBL" id="RSH81235.1"/>
    </source>
</evidence>
<dbReference type="InterPro" id="IPR035979">
    <property type="entry name" value="RBD_domain_sf"/>
</dbReference>
<reference evidence="7 8" key="1">
    <citation type="submission" date="2018-11" db="EMBL/GenBank/DDBJ databases">
        <title>Genome sequence of Apiotrichum porosum DSM 27194.</title>
        <authorList>
            <person name="Aliyu H."/>
            <person name="Gorte O."/>
            <person name="Ochsenreither K."/>
        </authorList>
    </citation>
    <scope>NUCLEOTIDE SEQUENCE [LARGE SCALE GENOMIC DNA]</scope>
    <source>
        <strain evidence="7 8">DSM 27194</strain>
    </source>
</reference>
<evidence type="ECO:0000256" key="3">
    <source>
        <dbReference type="ARBA" id="ARBA00030780"/>
    </source>
</evidence>
<dbReference type="InterPro" id="IPR000504">
    <property type="entry name" value="RRM_dom"/>
</dbReference>
<dbReference type="PROSITE" id="PS50102">
    <property type="entry name" value="RRM"/>
    <property type="match status" value="1"/>
</dbReference>
<dbReference type="OrthoDB" id="6730379at2759"/>
<dbReference type="GeneID" id="39593215"/>
<evidence type="ECO:0000256" key="1">
    <source>
        <dbReference type="ARBA" id="ARBA00021141"/>
    </source>
</evidence>
<dbReference type="GO" id="GO:0003723">
    <property type="term" value="F:RNA binding"/>
    <property type="evidence" value="ECO:0007669"/>
    <property type="project" value="UniProtKB-UniRule"/>
</dbReference>
<sequence>MSAPSSSSSAGKPDRLFVGNLAPTVDEYTLVQVFSKHGKITKLDLMFHKSGPLKGKPRGYAFVEYASKDDALKALVKLHDRLLRGRKLVVTYANAAPIDEGMMLPKARRVGDAGKPTTLSLLKAQRRPQSAAAQIAAMEAKLASMQKRSNRTPTPEREAAEALEAEIQRELEGGGQGHANEAADEPKPESADGAVSGQTSPVGGTDTPEPEAEFGNTVPHTLPADLPVRTAVPVPTKVVNPRNERSAAREEAFQRGLAGLPKKPTFSSF</sequence>
<dbReference type="AlphaFoldDB" id="A0A427XQZ0"/>
<dbReference type="SUPFAM" id="SSF54928">
    <property type="entry name" value="RNA-binding domain, RBD"/>
    <property type="match status" value="1"/>
</dbReference>
<feature type="region of interest" description="Disordered" evidence="5">
    <location>
        <begin position="174"/>
        <end position="269"/>
    </location>
</feature>
<dbReference type="Pfam" id="PF00076">
    <property type="entry name" value="RRM_1"/>
    <property type="match status" value="1"/>
</dbReference>
<evidence type="ECO:0000256" key="2">
    <source>
        <dbReference type="ARBA" id="ARBA00022884"/>
    </source>
</evidence>
<dbReference type="RefSeq" id="XP_028475954.1">
    <property type="nucleotide sequence ID" value="XM_028623980.1"/>
</dbReference>
<dbReference type="Proteomes" id="UP000279236">
    <property type="component" value="Unassembled WGS sequence"/>
</dbReference>
<keyword evidence="2 4" id="KW-0694">RNA-binding</keyword>
<protein>
    <recommendedName>
        <fullName evidence="1">Probable RNA-binding protein 18</fullName>
    </recommendedName>
    <alternativeName>
        <fullName evidence="3">RNA-binding motif protein 18</fullName>
    </alternativeName>
</protein>
<dbReference type="EMBL" id="RSCE01000007">
    <property type="protein sequence ID" value="RSH81235.1"/>
    <property type="molecule type" value="Genomic_DNA"/>
</dbReference>
<feature type="domain" description="RRM" evidence="6">
    <location>
        <begin position="14"/>
        <end position="95"/>
    </location>
</feature>
<dbReference type="Gene3D" id="3.30.70.330">
    <property type="match status" value="1"/>
</dbReference>
<dbReference type="InterPro" id="IPR052462">
    <property type="entry name" value="SLIRP/GR-RBP-like"/>
</dbReference>
<evidence type="ECO:0000313" key="8">
    <source>
        <dbReference type="Proteomes" id="UP000279236"/>
    </source>
</evidence>